<keyword evidence="1 3" id="KW-0812">Transmembrane</keyword>
<feature type="transmembrane region" description="Helical" evidence="1">
    <location>
        <begin position="301"/>
        <end position="325"/>
    </location>
</feature>
<dbReference type="GO" id="GO:0016020">
    <property type="term" value="C:membrane"/>
    <property type="evidence" value="ECO:0007669"/>
    <property type="project" value="InterPro"/>
</dbReference>
<protein>
    <submittedName>
        <fullName evidence="4">EamA-like transporter family protein</fullName>
    </submittedName>
    <submittedName>
        <fullName evidence="3">Transmembrane domain-containing protein</fullName>
    </submittedName>
</protein>
<dbReference type="Pfam" id="PF00892">
    <property type="entry name" value="EamA"/>
    <property type="match status" value="1"/>
</dbReference>
<keyword evidence="1" id="KW-1133">Transmembrane helix</keyword>
<feature type="transmembrane region" description="Helical" evidence="1">
    <location>
        <begin position="191"/>
        <end position="209"/>
    </location>
</feature>
<feature type="domain" description="EamA" evidence="2">
    <location>
        <begin position="126"/>
        <end position="201"/>
    </location>
</feature>
<dbReference type="EMBL" id="AUWU02000003">
    <property type="protein sequence ID" value="KAH0575257.1"/>
    <property type="molecule type" value="Genomic_DNA"/>
</dbReference>
<feature type="transmembrane region" description="Helical" evidence="1">
    <location>
        <begin position="71"/>
        <end position="94"/>
    </location>
</feature>
<reference evidence="4" key="2">
    <citation type="submission" date="2020-12" db="EMBL/GenBank/DDBJ databases">
        <title>New Spironucleus salmonicida genome in near-complete chromosomes.</title>
        <authorList>
            <person name="Xu F."/>
            <person name="Kurt Z."/>
            <person name="Jimenez-Gonzalez A."/>
            <person name="Astvaldsson A."/>
            <person name="Andersson J.O."/>
            <person name="Svard S.G."/>
        </authorList>
    </citation>
    <scope>NUCLEOTIDE SEQUENCE</scope>
    <source>
        <strain evidence="4">ATCC 50377</strain>
    </source>
</reference>
<feature type="transmembrane region" description="Helical" evidence="1">
    <location>
        <begin position="12"/>
        <end position="29"/>
    </location>
</feature>
<accession>V6LVZ6</accession>
<dbReference type="Proteomes" id="UP000018208">
    <property type="component" value="Unassembled WGS sequence"/>
</dbReference>
<dbReference type="AlphaFoldDB" id="V6LVZ6"/>
<dbReference type="EMBL" id="KI545978">
    <property type="protein sequence ID" value="EST48735.1"/>
    <property type="molecule type" value="Genomic_DNA"/>
</dbReference>
<reference evidence="3 4" key="1">
    <citation type="journal article" date="2014" name="PLoS Genet.">
        <title>The Genome of Spironucleus salmonicida Highlights a Fish Pathogen Adapted to Fluctuating Environments.</title>
        <authorList>
            <person name="Xu F."/>
            <person name="Jerlstrom-Hultqvist J."/>
            <person name="Einarsson E."/>
            <person name="Astvaldsson A."/>
            <person name="Svard S.G."/>
            <person name="Andersson J.O."/>
        </authorList>
    </citation>
    <scope>NUCLEOTIDE SEQUENCE</scope>
    <source>
        <strain evidence="4">ATCC 50377</strain>
    </source>
</reference>
<evidence type="ECO:0000259" key="2">
    <source>
        <dbReference type="Pfam" id="PF00892"/>
    </source>
</evidence>
<sequence length="421" mass="47249">MVDKESGKYSKKALFGILGMLIFGTGTMISSKLMLDSSACPQYNAERYPGVLPWTHGNCPQYLVKKFEKPWFQTAAMFSAMTFCIFGHFGVIFYNEKKAQKLAAQRALEQLEEAEEQEQAPQVVKHSWKSYTYIGVPAIFDMVATTIMTLGLVYIDVSIMQMLRGSLVIFASFFSVWFLKRKIKIYQWCSVILTTLALCLVGVSCVLSSQNSVGSSPSEQMYGCFLIVISQLIQATQIVCEDFLLSGIQAAPLQIVGMEGVWGLVATCAICWPIVNFIPGHDNGVQEDIVDTFYMLADNGQIASFTVIYWFSILVLNWAGMVLTAETSSVVRSIFESIRTIAIWLTDLLIFYVFAPHSVYGEAWTTYSWLQLAGFVLLIFSSQCYNGYVKFPFFKYADIVQDKEEAEPLIEGEHSTNLSNE</sequence>
<dbReference type="PANTHER" id="PTHR13146">
    <property type="match status" value="1"/>
</dbReference>
<proteinExistence type="predicted"/>
<organism evidence="3">
    <name type="scientific">Spironucleus salmonicida</name>
    <dbReference type="NCBI Taxonomy" id="348837"/>
    <lineage>
        <taxon>Eukaryota</taxon>
        <taxon>Metamonada</taxon>
        <taxon>Diplomonadida</taxon>
        <taxon>Hexamitidae</taxon>
        <taxon>Hexamitinae</taxon>
        <taxon>Spironucleus</taxon>
    </lineage>
</organism>
<name>V6LVZ6_9EUKA</name>
<feature type="transmembrane region" description="Helical" evidence="1">
    <location>
        <begin position="161"/>
        <end position="179"/>
    </location>
</feature>
<feature type="transmembrane region" description="Helical" evidence="1">
    <location>
        <begin position="337"/>
        <end position="355"/>
    </location>
</feature>
<evidence type="ECO:0000313" key="4">
    <source>
        <dbReference type="EMBL" id="KAH0575257.1"/>
    </source>
</evidence>
<evidence type="ECO:0000256" key="1">
    <source>
        <dbReference type="SAM" id="Phobius"/>
    </source>
</evidence>
<evidence type="ECO:0000313" key="3">
    <source>
        <dbReference type="EMBL" id="EST48735.1"/>
    </source>
</evidence>
<feature type="transmembrane region" description="Helical" evidence="1">
    <location>
        <begin position="367"/>
        <end position="385"/>
    </location>
</feature>
<keyword evidence="1" id="KW-0472">Membrane</keyword>
<keyword evidence="5" id="KW-1185">Reference proteome</keyword>
<dbReference type="OrthoDB" id="29773at2759"/>
<evidence type="ECO:0000313" key="5">
    <source>
        <dbReference type="Proteomes" id="UP000018208"/>
    </source>
</evidence>
<gene>
    <name evidence="3" type="ORF">SS50377_11053</name>
    <name evidence="4" type="ORF">SS50377_22884</name>
</gene>
<dbReference type="VEuPathDB" id="GiardiaDB:SS50377_22884"/>
<dbReference type="InterPro" id="IPR037185">
    <property type="entry name" value="EmrE-like"/>
</dbReference>
<dbReference type="SUPFAM" id="SSF103481">
    <property type="entry name" value="Multidrug resistance efflux transporter EmrE"/>
    <property type="match status" value="1"/>
</dbReference>
<feature type="transmembrane region" description="Helical" evidence="1">
    <location>
        <begin position="131"/>
        <end position="155"/>
    </location>
</feature>
<dbReference type="InterPro" id="IPR000620">
    <property type="entry name" value="EamA_dom"/>
</dbReference>
<dbReference type="PANTHER" id="PTHR13146:SF3">
    <property type="entry name" value="EAMA DOMAIN-CONTAINING PROTEIN"/>
    <property type="match status" value="1"/>
</dbReference>